<dbReference type="Proteomes" id="UP001607303">
    <property type="component" value="Unassembled WGS sequence"/>
</dbReference>
<organism evidence="2 3">
    <name type="scientific">Vespula maculifrons</name>
    <name type="common">Eastern yellow jacket</name>
    <name type="synonym">Wasp</name>
    <dbReference type="NCBI Taxonomy" id="7453"/>
    <lineage>
        <taxon>Eukaryota</taxon>
        <taxon>Metazoa</taxon>
        <taxon>Ecdysozoa</taxon>
        <taxon>Arthropoda</taxon>
        <taxon>Hexapoda</taxon>
        <taxon>Insecta</taxon>
        <taxon>Pterygota</taxon>
        <taxon>Neoptera</taxon>
        <taxon>Endopterygota</taxon>
        <taxon>Hymenoptera</taxon>
        <taxon>Apocrita</taxon>
        <taxon>Aculeata</taxon>
        <taxon>Vespoidea</taxon>
        <taxon>Vespidae</taxon>
        <taxon>Vespinae</taxon>
        <taxon>Vespula</taxon>
    </lineage>
</organism>
<dbReference type="EMBL" id="JAYRBN010000018">
    <property type="protein sequence ID" value="KAL2750302.1"/>
    <property type="molecule type" value="Genomic_DNA"/>
</dbReference>
<feature type="transmembrane region" description="Helical" evidence="1">
    <location>
        <begin position="33"/>
        <end position="54"/>
    </location>
</feature>
<evidence type="ECO:0000313" key="3">
    <source>
        <dbReference type="Proteomes" id="UP001607303"/>
    </source>
</evidence>
<dbReference type="AlphaFoldDB" id="A0ABD2CYZ1"/>
<keyword evidence="1" id="KW-0812">Transmembrane</keyword>
<reference evidence="2 3" key="1">
    <citation type="journal article" date="2024" name="Ann. Entomol. Soc. Am.">
        <title>Genomic analyses of the southern and eastern yellowjacket wasps (Hymenoptera: Vespidae) reveal evolutionary signatures of social life.</title>
        <authorList>
            <person name="Catto M.A."/>
            <person name="Caine P.B."/>
            <person name="Orr S.E."/>
            <person name="Hunt B.G."/>
            <person name="Goodisman M.A.D."/>
        </authorList>
    </citation>
    <scope>NUCLEOTIDE SEQUENCE [LARGE SCALE GENOMIC DNA]</scope>
    <source>
        <strain evidence="2">232</strain>
        <tissue evidence="2">Head and thorax</tissue>
    </source>
</reference>
<keyword evidence="1" id="KW-1133">Transmembrane helix</keyword>
<proteinExistence type="predicted"/>
<gene>
    <name evidence="2" type="ORF">V1477_001474</name>
</gene>
<evidence type="ECO:0000256" key="1">
    <source>
        <dbReference type="SAM" id="Phobius"/>
    </source>
</evidence>
<name>A0ABD2CYZ1_VESMC</name>
<evidence type="ECO:0000313" key="2">
    <source>
        <dbReference type="EMBL" id="KAL2750302.1"/>
    </source>
</evidence>
<protein>
    <submittedName>
        <fullName evidence="2">Uncharacterized protein</fullName>
    </submittedName>
</protein>
<accession>A0ABD2CYZ1</accession>
<comment type="caution">
    <text evidence="2">The sequence shown here is derived from an EMBL/GenBank/DDBJ whole genome shotgun (WGS) entry which is preliminary data.</text>
</comment>
<keyword evidence="1" id="KW-0472">Membrane</keyword>
<keyword evidence="3" id="KW-1185">Reference proteome</keyword>
<sequence length="111" mass="12287">MSIRCTTGNEVGSSRLIACNGKSVNDSMIATRIYVLMSWTLRLLTLAVINNFALHVIRHLMSQIVKGAEVADADHEFIKKLANDMETKLMREAPNCPMYGSKHVAIGRALL</sequence>